<dbReference type="SUPFAM" id="SSF46785">
    <property type="entry name" value="Winged helix' DNA-binding domain"/>
    <property type="match status" value="1"/>
</dbReference>
<dbReference type="SUPFAM" id="SSF50037">
    <property type="entry name" value="C-terminal domain of transcriptional repressors"/>
    <property type="match status" value="1"/>
</dbReference>
<dbReference type="InterPro" id="IPR007167">
    <property type="entry name" value="Fe-transptr_FeoA-like"/>
</dbReference>
<dbReference type="PANTHER" id="PTHR33238">
    <property type="entry name" value="IRON (METAL) DEPENDENT REPRESSOR, DTXR FAMILY"/>
    <property type="match status" value="1"/>
</dbReference>
<keyword evidence="5" id="KW-0805">Transcription regulation</keyword>
<dbReference type="EMBL" id="RXIH01000043">
    <property type="protein sequence ID" value="RZN55476.1"/>
    <property type="molecule type" value="Genomic_DNA"/>
</dbReference>
<dbReference type="GO" id="GO:0003677">
    <property type="term" value="F:DNA binding"/>
    <property type="evidence" value="ECO:0007669"/>
    <property type="project" value="UniProtKB-KW"/>
</dbReference>
<evidence type="ECO:0000313" key="9">
    <source>
        <dbReference type="EMBL" id="RZN55476.1"/>
    </source>
</evidence>
<dbReference type="Gene3D" id="1.10.60.10">
    <property type="entry name" value="Iron dependent repressor, metal binding and dimerisation domain"/>
    <property type="match status" value="1"/>
</dbReference>
<dbReference type="InterPro" id="IPR022689">
    <property type="entry name" value="Iron_dep_repressor"/>
</dbReference>
<comment type="similarity">
    <text evidence="2">Belongs to the DtxR/MntR family.</text>
</comment>
<evidence type="ECO:0000313" key="10">
    <source>
        <dbReference type="EMBL" id="TDA37866.1"/>
    </source>
</evidence>
<sequence>MSVEEITPVIEEYLECIYRLEEKYGVARTKDIVNVMKVVPGTVTNTIKLLERKGFIIHQPYHGVKLTDKGRKLAIEVIRKHRLSECLLTDILNIEWEKAHEIACRLEHSLTDEIIKSLERILNNPKKCPHGNPIPTKCGGIVEEESIPLTELDIGSQGIIIKIVEEHSDVLQYLSKLGIIPGNIIKVLEKNSINESITLMIKESCHVISNRIASIIYVKKLC</sequence>
<dbReference type="GO" id="GO:0005737">
    <property type="term" value="C:cytoplasm"/>
    <property type="evidence" value="ECO:0007669"/>
    <property type="project" value="UniProtKB-SubCell"/>
</dbReference>
<comment type="caution">
    <text evidence="9">The sequence shown here is derived from an EMBL/GenBank/DDBJ whole genome shotgun (WGS) entry which is preliminary data.</text>
</comment>
<keyword evidence="4" id="KW-0408">Iron</keyword>
<dbReference type="Proteomes" id="UP000316080">
    <property type="component" value="Unassembled WGS sequence"/>
</dbReference>
<dbReference type="SMART" id="SM00899">
    <property type="entry name" value="FeoA"/>
    <property type="match status" value="1"/>
</dbReference>
<dbReference type="PROSITE" id="PS50944">
    <property type="entry name" value="HTH_DTXR"/>
    <property type="match status" value="1"/>
</dbReference>
<organism evidence="9 11">
    <name type="scientific">Thermoproteota archaeon</name>
    <dbReference type="NCBI Taxonomy" id="2056631"/>
    <lineage>
        <taxon>Archaea</taxon>
        <taxon>Thermoproteota</taxon>
    </lineage>
</organism>
<keyword evidence="6" id="KW-0238">DNA-binding</keyword>
<accession>A0A520KEF1</accession>
<dbReference type="InterPro" id="IPR001367">
    <property type="entry name" value="Fe_dep_repressor"/>
</dbReference>
<dbReference type="AlphaFoldDB" id="A0A520KEF1"/>
<dbReference type="InterPro" id="IPR022687">
    <property type="entry name" value="HTH_DTXR"/>
</dbReference>
<evidence type="ECO:0000256" key="4">
    <source>
        <dbReference type="ARBA" id="ARBA00023004"/>
    </source>
</evidence>
<dbReference type="GO" id="GO:0046983">
    <property type="term" value="F:protein dimerization activity"/>
    <property type="evidence" value="ECO:0007669"/>
    <property type="project" value="InterPro"/>
</dbReference>
<dbReference type="SMART" id="SM00529">
    <property type="entry name" value="HTH_DTXR"/>
    <property type="match status" value="1"/>
</dbReference>
<evidence type="ECO:0000256" key="3">
    <source>
        <dbReference type="ARBA" id="ARBA00011738"/>
    </source>
</evidence>
<feature type="domain" description="HTH dtxR-type" evidence="8">
    <location>
        <begin position="6"/>
        <end position="67"/>
    </location>
</feature>
<comment type="subcellular location">
    <subcellularLocation>
        <location evidence="1">Cytoplasm</location>
    </subcellularLocation>
</comment>
<dbReference type="InterPro" id="IPR036388">
    <property type="entry name" value="WH-like_DNA-bd_sf"/>
</dbReference>
<evidence type="ECO:0000256" key="5">
    <source>
        <dbReference type="ARBA" id="ARBA00023015"/>
    </source>
</evidence>
<dbReference type="GO" id="GO:0003700">
    <property type="term" value="F:DNA-binding transcription factor activity"/>
    <property type="evidence" value="ECO:0007669"/>
    <property type="project" value="InterPro"/>
</dbReference>
<keyword evidence="7" id="KW-0804">Transcription</keyword>
<gene>
    <name evidence="10" type="ORF">DSO09_05850</name>
    <name evidence="9" type="ORF">EF809_05160</name>
</gene>
<dbReference type="Gene3D" id="2.30.30.90">
    <property type="match status" value="1"/>
</dbReference>
<dbReference type="SUPFAM" id="SSF47979">
    <property type="entry name" value="Iron-dependent repressor protein, dimerization domain"/>
    <property type="match status" value="1"/>
</dbReference>
<dbReference type="Pfam" id="PF04023">
    <property type="entry name" value="FeoA"/>
    <property type="match status" value="1"/>
</dbReference>
<evidence type="ECO:0000256" key="6">
    <source>
        <dbReference type="ARBA" id="ARBA00023125"/>
    </source>
</evidence>
<dbReference type="Pfam" id="PF01325">
    <property type="entry name" value="Fe_dep_repress"/>
    <property type="match status" value="1"/>
</dbReference>
<dbReference type="GO" id="GO:0046914">
    <property type="term" value="F:transition metal ion binding"/>
    <property type="evidence" value="ECO:0007669"/>
    <property type="project" value="InterPro"/>
</dbReference>
<dbReference type="Gene3D" id="1.10.10.10">
    <property type="entry name" value="Winged helix-like DNA-binding domain superfamily/Winged helix DNA-binding domain"/>
    <property type="match status" value="1"/>
</dbReference>
<dbReference type="InterPro" id="IPR038157">
    <property type="entry name" value="FeoA_core_dom"/>
</dbReference>
<comment type="subunit">
    <text evidence="3">Homodimer.</text>
</comment>
<dbReference type="EMBL" id="QNVI01000062">
    <property type="protein sequence ID" value="TDA37866.1"/>
    <property type="molecule type" value="Genomic_DNA"/>
</dbReference>
<protein>
    <submittedName>
        <fullName evidence="9">Metal-dependent transcriptional regulator</fullName>
    </submittedName>
</protein>
<evidence type="ECO:0000256" key="1">
    <source>
        <dbReference type="ARBA" id="ARBA00004496"/>
    </source>
</evidence>
<name>A0A520KEF1_9CREN</name>
<reference evidence="10 12" key="1">
    <citation type="journal article" date="2019" name="Nat. Microbiol.">
        <title>Expanding anaerobic alkane metabolism in the domain of Archaea.</title>
        <authorList>
            <person name="Wang Y."/>
            <person name="Wegener G."/>
            <person name="Hou J."/>
            <person name="Wang F."/>
            <person name="Xiao X."/>
        </authorList>
    </citation>
    <scope>NUCLEOTIDE SEQUENCE [LARGE SCALE GENOMIC DNA]</scope>
    <source>
        <strain evidence="10">WYZ-LMO11</strain>
    </source>
</reference>
<evidence type="ECO:0000259" key="8">
    <source>
        <dbReference type="PROSITE" id="PS50944"/>
    </source>
</evidence>
<proteinExistence type="inferred from homology"/>
<dbReference type="InterPro" id="IPR036421">
    <property type="entry name" value="Fe_dep_repressor_sf"/>
</dbReference>
<evidence type="ECO:0000256" key="2">
    <source>
        <dbReference type="ARBA" id="ARBA00007871"/>
    </source>
</evidence>
<dbReference type="PANTHER" id="PTHR33238:SF7">
    <property type="entry name" value="IRON-DEPENDENT TRANSCRIPTIONAL REGULATOR"/>
    <property type="match status" value="1"/>
</dbReference>
<evidence type="ECO:0000313" key="12">
    <source>
        <dbReference type="Proteomes" id="UP000317265"/>
    </source>
</evidence>
<evidence type="ECO:0000313" key="11">
    <source>
        <dbReference type="Proteomes" id="UP000316080"/>
    </source>
</evidence>
<dbReference type="Pfam" id="PF02742">
    <property type="entry name" value="Fe_dep_repr_C"/>
    <property type="match status" value="1"/>
</dbReference>
<reference evidence="9 11" key="2">
    <citation type="journal article" date="2019" name="Nat. Microbiol.">
        <title>Wide diversity of methane and short-chain alkane metabolisms in uncultured archaea.</title>
        <authorList>
            <person name="Borrel G."/>
            <person name="Adam P.S."/>
            <person name="McKay L.J."/>
            <person name="Chen L.X."/>
            <person name="Sierra-Garcia I.N."/>
            <person name="Sieber C.M."/>
            <person name="Letourneur Q."/>
            <person name="Ghozlane A."/>
            <person name="Andersen G.L."/>
            <person name="Li W.J."/>
            <person name="Hallam S.J."/>
            <person name="Muyzer G."/>
            <person name="de Oliveira V.M."/>
            <person name="Inskeep W.P."/>
            <person name="Banfield J.F."/>
            <person name="Gribaldo S."/>
        </authorList>
    </citation>
    <scope>NUCLEOTIDE SEQUENCE [LARGE SCALE GENOMIC DNA]</scope>
    <source>
        <strain evidence="9">Verst-YHS</strain>
    </source>
</reference>
<evidence type="ECO:0000256" key="7">
    <source>
        <dbReference type="ARBA" id="ARBA00023163"/>
    </source>
</evidence>
<dbReference type="Proteomes" id="UP000317265">
    <property type="component" value="Unassembled WGS sequence"/>
</dbReference>
<dbReference type="InterPro" id="IPR050536">
    <property type="entry name" value="DtxR_MntR_Metal-Reg"/>
</dbReference>
<dbReference type="InterPro" id="IPR008988">
    <property type="entry name" value="Transcriptional_repressor_C"/>
</dbReference>
<dbReference type="InterPro" id="IPR036390">
    <property type="entry name" value="WH_DNA-bd_sf"/>
</dbReference>